<dbReference type="Proteomes" id="UP000196230">
    <property type="component" value="Unassembled WGS sequence"/>
</dbReference>
<evidence type="ECO:0000313" key="2">
    <source>
        <dbReference type="Proteomes" id="UP000196230"/>
    </source>
</evidence>
<protein>
    <submittedName>
        <fullName evidence="1">Uncharacterized protein</fullName>
    </submittedName>
</protein>
<organism evidence="1 2">
    <name type="scientific">Micrococcus lylae</name>
    <dbReference type="NCBI Taxonomy" id="1273"/>
    <lineage>
        <taxon>Bacteria</taxon>
        <taxon>Bacillati</taxon>
        <taxon>Actinomycetota</taxon>
        <taxon>Actinomycetes</taxon>
        <taxon>Micrococcales</taxon>
        <taxon>Micrococcaceae</taxon>
        <taxon>Micrococcus</taxon>
    </lineage>
</organism>
<sequence>MSPLLRATDFVEATLDPVIEVKGQVSVESPEVVSRPVVGHVVSDVDAATV</sequence>
<accession>A0A1R4JWY8</accession>
<reference evidence="1 2" key="1">
    <citation type="submission" date="2017-02" db="EMBL/GenBank/DDBJ databases">
        <authorList>
            <person name="Peterson S.W."/>
        </authorList>
    </citation>
    <scope>NUCLEOTIDE SEQUENCE [LARGE SCALE GENOMIC DNA]</scope>
    <source>
        <strain evidence="1 2">2B3F</strain>
    </source>
</reference>
<evidence type="ECO:0000313" key="1">
    <source>
        <dbReference type="EMBL" id="SJN36498.1"/>
    </source>
</evidence>
<proteinExistence type="predicted"/>
<dbReference type="EMBL" id="FUKP01000069">
    <property type="protein sequence ID" value="SJN36498.1"/>
    <property type="molecule type" value="Genomic_DNA"/>
</dbReference>
<dbReference type="AlphaFoldDB" id="A0A1R4JWY8"/>
<gene>
    <name evidence="1" type="ORF">FM125_11130</name>
</gene>
<name>A0A1R4JWY8_9MICC</name>